<keyword evidence="8" id="KW-0407">Ion channel</keyword>
<dbReference type="Ensembl" id="ENSFALT00000011525.2">
    <property type="protein sequence ID" value="ENSFALP00000011479.2"/>
    <property type="gene ID" value="ENSFALG00000010999.2"/>
</dbReference>
<reference evidence="10" key="3">
    <citation type="submission" date="2025-09" db="UniProtKB">
        <authorList>
            <consortium name="Ensembl"/>
        </authorList>
    </citation>
    <scope>IDENTIFICATION</scope>
</reference>
<reference evidence="10" key="2">
    <citation type="submission" date="2025-08" db="UniProtKB">
        <authorList>
            <consortium name="Ensembl"/>
        </authorList>
    </citation>
    <scope>IDENTIFICATION</scope>
</reference>
<proteinExistence type="inferred from homology"/>
<reference evidence="10 11" key="1">
    <citation type="journal article" date="2012" name="Nature">
        <title>The genomic landscape of species divergence in Ficedula flycatchers.</title>
        <authorList>
            <person name="Ellegren H."/>
            <person name="Smeds L."/>
            <person name="Burri R."/>
            <person name="Olason P.I."/>
            <person name="Backstrom N."/>
            <person name="Kawakami T."/>
            <person name="Kunstner A."/>
            <person name="Makinen H."/>
            <person name="Nadachowska-Brzyska K."/>
            <person name="Qvarnstrom A."/>
            <person name="Uebbing S."/>
            <person name="Wolf J.B."/>
        </authorList>
    </citation>
    <scope>NUCLEOTIDE SEQUENCE [LARGE SCALE GENOMIC DNA]</scope>
</reference>
<evidence type="ECO:0000256" key="9">
    <source>
        <dbReference type="SAM" id="Phobius"/>
    </source>
</evidence>
<dbReference type="Pfam" id="PF14798">
    <property type="entry name" value="Ca_hom_mod"/>
    <property type="match status" value="1"/>
</dbReference>
<keyword evidence="6" id="KW-0406">Ion transport</keyword>
<dbReference type="GO" id="GO:0005886">
    <property type="term" value="C:plasma membrane"/>
    <property type="evidence" value="ECO:0007669"/>
    <property type="project" value="TreeGrafter"/>
</dbReference>
<evidence type="ECO:0000256" key="8">
    <source>
        <dbReference type="ARBA" id="ARBA00023303"/>
    </source>
</evidence>
<keyword evidence="3" id="KW-0813">Transport</keyword>
<evidence type="ECO:0000313" key="10">
    <source>
        <dbReference type="Ensembl" id="ENSFALP00000011479.2"/>
    </source>
</evidence>
<evidence type="ECO:0000256" key="5">
    <source>
        <dbReference type="ARBA" id="ARBA00022989"/>
    </source>
</evidence>
<keyword evidence="11" id="KW-1185">Reference proteome</keyword>
<comment type="similarity">
    <text evidence="2">Belongs to the CALHM family.</text>
</comment>
<dbReference type="GO" id="GO:0005261">
    <property type="term" value="F:monoatomic cation channel activity"/>
    <property type="evidence" value="ECO:0007669"/>
    <property type="project" value="TreeGrafter"/>
</dbReference>
<evidence type="ECO:0000256" key="1">
    <source>
        <dbReference type="ARBA" id="ARBA00004141"/>
    </source>
</evidence>
<evidence type="ECO:0000256" key="7">
    <source>
        <dbReference type="ARBA" id="ARBA00023136"/>
    </source>
</evidence>
<dbReference type="AlphaFoldDB" id="U3K8X5"/>
<dbReference type="eggNOG" id="ENOG502QSG7">
    <property type="taxonomic scope" value="Eukaryota"/>
</dbReference>
<evidence type="ECO:0000256" key="2">
    <source>
        <dbReference type="ARBA" id="ARBA00008497"/>
    </source>
</evidence>
<evidence type="ECO:0000256" key="6">
    <source>
        <dbReference type="ARBA" id="ARBA00023065"/>
    </source>
</evidence>
<dbReference type="Proteomes" id="UP000016665">
    <property type="component" value="Chromosome 3"/>
</dbReference>
<name>U3K8X5_FICAL</name>
<protein>
    <recommendedName>
        <fullName evidence="12">Calcium homeostasis modulator family member 6</fullName>
    </recommendedName>
</protein>
<dbReference type="PANTHER" id="PTHR32261">
    <property type="entry name" value="CALCIUM HOMEOSTASIS MODULATOR PROTEIN"/>
    <property type="match status" value="1"/>
</dbReference>
<evidence type="ECO:0000256" key="3">
    <source>
        <dbReference type="ARBA" id="ARBA00022448"/>
    </source>
</evidence>
<dbReference type="HOGENOM" id="CLU_1810487_0_0_1"/>
<keyword evidence="7 9" id="KW-0472">Membrane</keyword>
<evidence type="ECO:0008006" key="12">
    <source>
        <dbReference type="Google" id="ProtNLM"/>
    </source>
</evidence>
<evidence type="ECO:0000313" key="11">
    <source>
        <dbReference type="Proteomes" id="UP000016665"/>
    </source>
</evidence>
<dbReference type="InterPro" id="IPR029569">
    <property type="entry name" value="CALHM"/>
</dbReference>
<keyword evidence="4 9" id="KW-0812">Transmembrane</keyword>
<evidence type="ECO:0000256" key="4">
    <source>
        <dbReference type="ARBA" id="ARBA00022692"/>
    </source>
</evidence>
<dbReference type="PANTHER" id="PTHR32261:SF4">
    <property type="entry name" value="CALCIUM HOMEOSTASIS MODULATOR PROTEIN 6"/>
    <property type="match status" value="1"/>
</dbReference>
<dbReference type="GeneTree" id="ENSGT01030000234610"/>
<keyword evidence="5 9" id="KW-1133">Transmembrane helix</keyword>
<organism evidence="10 11">
    <name type="scientific">Ficedula albicollis</name>
    <name type="common">Collared flycatcher</name>
    <name type="synonym">Muscicapa albicollis</name>
    <dbReference type="NCBI Taxonomy" id="59894"/>
    <lineage>
        <taxon>Eukaryota</taxon>
        <taxon>Metazoa</taxon>
        <taxon>Chordata</taxon>
        <taxon>Craniata</taxon>
        <taxon>Vertebrata</taxon>
        <taxon>Euteleostomi</taxon>
        <taxon>Archelosauria</taxon>
        <taxon>Archosauria</taxon>
        <taxon>Dinosauria</taxon>
        <taxon>Saurischia</taxon>
        <taxon>Theropoda</taxon>
        <taxon>Coelurosauria</taxon>
        <taxon>Aves</taxon>
        <taxon>Neognathae</taxon>
        <taxon>Neoaves</taxon>
        <taxon>Telluraves</taxon>
        <taxon>Australaves</taxon>
        <taxon>Passeriformes</taxon>
        <taxon>Muscicapidae</taxon>
        <taxon>Ficedula</taxon>
    </lineage>
</organism>
<feature type="transmembrane region" description="Helical" evidence="9">
    <location>
        <begin position="43"/>
        <end position="64"/>
    </location>
</feature>
<accession>U3K8X5</accession>
<dbReference type="GO" id="GO:1904669">
    <property type="term" value="P:ATP export"/>
    <property type="evidence" value="ECO:0007669"/>
    <property type="project" value="UniProtKB-ARBA"/>
</dbReference>
<comment type="subcellular location">
    <subcellularLocation>
        <location evidence="1">Membrane</location>
        <topology evidence="1">Multi-pass membrane protein</topology>
    </subcellularLocation>
</comment>
<sequence>MERVALCSLVWSVQLPQQPPCDQKVQASVINTNERFQEIPLFGWLLIAAIMTLFFLKLFGWLLIAAIMTVALISTCFSHCCSTTSYLQLKFWKMYSKTERELFETKAKEHAKNLAERNTECFFEAIDPAPFHTPSRENWQKISILYTFNSQEQYYSMLHKYANTNIYKSTKFKKEGQDHTVSPFVEEAQAEF</sequence>